<name>A0A8C4UBE0_FALTI</name>
<keyword evidence="5" id="KW-0732">Signal</keyword>
<evidence type="ECO:0000256" key="4">
    <source>
        <dbReference type="SAM" id="MobiDB-lite"/>
    </source>
</evidence>
<sequence>MRRKLVLTSVLLLFVQPRVGGVCYGGSVAHAYIHQPSQGRHDASLPPGAFPAGSLQSLRPPSSAPSHVQPCRAEPCRTPPHPRRTKMHPQDRHLPCPSPLTVPRTEVMMLGSPRVAELLLQRGADPNRPDPSTGCFPVHDAASAGFLETLEALHRAGARLDLPDGFGRLPLDVAAGGPHGPVGRYLRHPPPLHAAAPGDGPAAEGAVHWHARGSRPCWPPSPPRRAAPPEAPVAAVPRQDLLPPCRARISAEGTGQVLPAVEAPSER</sequence>
<feature type="region of interest" description="Disordered" evidence="4">
    <location>
        <begin position="38"/>
        <end position="99"/>
    </location>
</feature>
<evidence type="ECO:0000256" key="1">
    <source>
        <dbReference type="ARBA" id="ARBA00022737"/>
    </source>
</evidence>
<reference evidence="6" key="2">
    <citation type="submission" date="2025-09" db="UniProtKB">
        <authorList>
            <consortium name="Ensembl"/>
        </authorList>
    </citation>
    <scope>IDENTIFICATION</scope>
</reference>
<proteinExistence type="predicted"/>
<dbReference type="PANTHER" id="PTHR24201">
    <property type="entry name" value="ANK_REP_REGION DOMAIN-CONTAINING PROTEIN"/>
    <property type="match status" value="1"/>
</dbReference>
<evidence type="ECO:0000256" key="3">
    <source>
        <dbReference type="PROSITE-ProRule" id="PRU00023"/>
    </source>
</evidence>
<accession>A0A8C4UBE0</accession>
<keyword evidence="1" id="KW-0677">Repeat</keyword>
<dbReference type="PANTHER" id="PTHR24201:SF8">
    <property type="entry name" value="CYCLIN-DEPENDENT KINASE 4 INHIBITOR B"/>
    <property type="match status" value="1"/>
</dbReference>
<feature type="signal peptide" evidence="5">
    <location>
        <begin position="1"/>
        <end position="21"/>
    </location>
</feature>
<dbReference type="InterPro" id="IPR050776">
    <property type="entry name" value="Ank_Repeat/CDKN_Inhibitor"/>
</dbReference>
<feature type="compositionally biased region" description="Pro residues" evidence="4">
    <location>
        <begin position="217"/>
        <end position="231"/>
    </location>
</feature>
<evidence type="ECO:0000313" key="7">
    <source>
        <dbReference type="Proteomes" id="UP000694562"/>
    </source>
</evidence>
<dbReference type="PROSITE" id="PS50088">
    <property type="entry name" value="ANK_REPEAT"/>
    <property type="match status" value="1"/>
</dbReference>
<dbReference type="InterPro" id="IPR036770">
    <property type="entry name" value="Ankyrin_rpt-contain_sf"/>
</dbReference>
<dbReference type="OrthoDB" id="539213at2759"/>
<dbReference type="GO" id="GO:0008285">
    <property type="term" value="P:negative regulation of cell population proliferation"/>
    <property type="evidence" value="ECO:0007669"/>
    <property type="project" value="TreeGrafter"/>
</dbReference>
<feature type="repeat" description="ANK" evidence="3">
    <location>
        <begin position="133"/>
        <end position="165"/>
    </location>
</feature>
<evidence type="ECO:0000313" key="6">
    <source>
        <dbReference type="Ensembl" id="ENSFTIP00000010098.1"/>
    </source>
</evidence>
<dbReference type="Ensembl" id="ENSFTIT00000010538.1">
    <property type="protein sequence ID" value="ENSFTIP00000010098.1"/>
    <property type="gene ID" value="ENSFTIG00000006797.1"/>
</dbReference>
<dbReference type="GO" id="GO:0005634">
    <property type="term" value="C:nucleus"/>
    <property type="evidence" value="ECO:0007669"/>
    <property type="project" value="TreeGrafter"/>
</dbReference>
<feature type="compositionally biased region" description="Polar residues" evidence="4">
    <location>
        <begin position="54"/>
        <end position="66"/>
    </location>
</feature>
<keyword evidence="2 3" id="KW-0040">ANK repeat</keyword>
<dbReference type="SUPFAM" id="SSF48403">
    <property type="entry name" value="Ankyrin repeat"/>
    <property type="match status" value="1"/>
</dbReference>
<evidence type="ECO:0000256" key="5">
    <source>
        <dbReference type="SAM" id="SignalP"/>
    </source>
</evidence>
<reference evidence="6" key="1">
    <citation type="submission" date="2025-08" db="UniProtKB">
        <authorList>
            <consortium name="Ensembl"/>
        </authorList>
    </citation>
    <scope>IDENTIFICATION</scope>
</reference>
<dbReference type="Gene3D" id="1.25.40.20">
    <property type="entry name" value="Ankyrin repeat-containing domain"/>
    <property type="match status" value="1"/>
</dbReference>
<dbReference type="GO" id="GO:2000045">
    <property type="term" value="P:regulation of G1/S transition of mitotic cell cycle"/>
    <property type="evidence" value="ECO:0007669"/>
    <property type="project" value="TreeGrafter"/>
</dbReference>
<dbReference type="GO" id="GO:0005737">
    <property type="term" value="C:cytoplasm"/>
    <property type="evidence" value="ECO:0007669"/>
    <property type="project" value="TreeGrafter"/>
</dbReference>
<dbReference type="AlphaFoldDB" id="A0A8C4UBE0"/>
<organism evidence="6 7">
    <name type="scientific">Falco tinnunculus</name>
    <name type="common">Common kestrel</name>
    <dbReference type="NCBI Taxonomy" id="100819"/>
    <lineage>
        <taxon>Eukaryota</taxon>
        <taxon>Metazoa</taxon>
        <taxon>Chordata</taxon>
        <taxon>Craniata</taxon>
        <taxon>Vertebrata</taxon>
        <taxon>Euteleostomi</taxon>
        <taxon>Archelosauria</taxon>
        <taxon>Archosauria</taxon>
        <taxon>Dinosauria</taxon>
        <taxon>Saurischia</taxon>
        <taxon>Theropoda</taxon>
        <taxon>Coelurosauria</taxon>
        <taxon>Aves</taxon>
        <taxon>Neognathae</taxon>
        <taxon>Neoaves</taxon>
        <taxon>Telluraves</taxon>
        <taxon>Australaves</taxon>
        <taxon>Falconiformes</taxon>
        <taxon>Falconidae</taxon>
        <taxon>Falco</taxon>
    </lineage>
</organism>
<evidence type="ECO:0000256" key="2">
    <source>
        <dbReference type="ARBA" id="ARBA00023043"/>
    </source>
</evidence>
<feature type="region of interest" description="Disordered" evidence="4">
    <location>
        <begin position="211"/>
        <end position="239"/>
    </location>
</feature>
<keyword evidence="7" id="KW-1185">Reference proteome</keyword>
<dbReference type="GO" id="GO:0019901">
    <property type="term" value="F:protein kinase binding"/>
    <property type="evidence" value="ECO:0007669"/>
    <property type="project" value="TreeGrafter"/>
</dbReference>
<dbReference type="InterPro" id="IPR002110">
    <property type="entry name" value="Ankyrin_rpt"/>
</dbReference>
<protein>
    <submittedName>
        <fullName evidence="6">Uncharacterized protein</fullName>
    </submittedName>
</protein>
<dbReference type="Proteomes" id="UP000694562">
    <property type="component" value="Unplaced"/>
</dbReference>
<dbReference type="GO" id="GO:0004861">
    <property type="term" value="F:cyclin-dependent protein serine/threonine kinase inhibitor activity"/>
    <property type="evidence" value="ECO:0007669"/>
    <property type="project" value="TreeGrafter"/>
</dbReference>
<feature type="chain" id="PRO_5034090595" evidence="5">
    <location>
        <begin position="22"/>
        <end position="267"/>
    </location>
</feature>